<evidence type="ECO:0000313" key="3">
    <source>
        <dbReference type="Proteomes" id="UP000001025"/>
    </source>
</evidence>
<dbReference type="KEGG" id="rba:RB5181"/>
<evidence type="ECO:0000313" key="2">
    <source>
        <dbReference type="EMBL" id="CAD78335.1"/>
    </source>
</evidence>
<dbReference type="EnsemblBacteria" id="CAD78335">
    <property type="protein sequence ID" value="CAD78335"/>
    <property type="gene ID" value="RB5181"/>
</dbReference>
<proteinExistence type="predicted"/>
<gene>
    <name evidence="2" type="ordered locus">RB5181</name>
</gene>
<dbReference type="Proteomes" id="UP000001025">
    <property type="component" value="Chromosome"/>
</dbReference>
<feature type="region of interest" description="Disordered" evidence="1">
    <location>
        <begin position="1"/>
        <end position="28"/>
    </location>
</feature>
<keyword evidence="3" id="KW-1185">Reference proteome</keyword>
<dbReference type="AlphaFoldDB" id="Q7UGJ4"/>
<protein>
    <submittedName>
        <fullName evidence="2">Uncharacterized protein</fullName>
    </submittedName>
</protein>
<dbReference type="InParanoid" id="Q7UGJ4"/>
<dbReference type="HOGENOM" id="CLU_3358111_0_0_0"/>
<dbReference type="EMBL" id="BX294141">
    <property type="protein sequence ID" value="CAD78335.1"/>
    <property type="molecule type" value="Genomic_DNA"/>
</dbReference>
<organism evidence="2 3">
    <name type="scientific">Rhodopirellula baltica (strain DSM 10527 / NCIMB 13988 / SH1)</name>
    <dbReference type="NCBI Taxonomy" id="243090"/>
    <lineage>
        <taxon>Bacteria</taxon>
        <taxon>Pseudomonadati</taxon>
        <taxon>Planctomycetota</taxon>
        <taxon>Planctomycetia</taxon>
        <taxon>Pirellulales</taxon>
        <taxon>Pirellulaceae</taxon>
        <taxon>Rhodopirellula</taxon>
    </lineage>
</organism>
<dbReference type="STRING" id="243090.RB5181"/>
<evidence type="ECO:0000256" key="1">
    <source>
        <dbReference type="SAM" id="MobiDB-lite"/>
    </source>
</evidence>
<reference evidence="2 3" key="1">
    <citation type="journal article" date="2003" name="Proc. Natl. Acad. Sci. U.S.A.">
        <title>Complete genome sequence of the marine planctomycete Pirellula sp. strain 1.</title>
        <authorList>
            <person name="Gloeckner F.O."/>
            <person name="Kube M."/>
            <person name="Bauer M."/>
            <person name="Teeling H."/>
            <person name="Lombardot T."/>
            <person name="Ludwig W."/>
            <person name="Gade D."/>
            <person name="Beck A."/>
            <person name="Borzym K."/>
            <person name="Heitmann K."/>
            <person name="Rabus R."/>
            <person name="Schlesner H."/>
            <person name="Amann R."/>
            <person name="Reinhardt R."/>
        </authorList>
    </citation>
    <scope>NUCLEOTIDE SEQUENCE [LARGE SCALE GENOMIC DNA]</scope>
    <source>
        <strain evidence="3">DSM 10527 / NCIMB 13988 / SH1</strain>
    </source>
</reference>
<accession>Q7UGJ4</accession>
<sequence length="36" mass="3935">MAGRRDLTILRSRRPFNGPTMGSAAGPSDRFRCLGL</sequence>
<name>Q7UGJ4_RHOBA</name>